<evidence type="ECO:0000259" key="2">
    <source>
        <dbReference type="PROSITE" id="PS50213"/>
    </source>
</evidence>
<dbReference type="PANTHER" id="PTHR10900:SF77">
    <property type="entry name" value="FI19380P1"/>
    <property type="match status" value="1"/>
</dbReference>
<dbReference type="SMART" id="SM00554">
    <property type="entry name" value="FAS1"/>
    <property type="match status" value="1"/>
</dbReference>
<gene>
    <name evidence="3" type="ORF">C7I55_01090</name>
</gene>
<dbReference type="InterPro" id="IPR036378">
    <property type="entry name" value="FAS1_dom_sf"/>
</dbReference>
<reference evidence="3 4" key="1">
    <citation type="submission" date="2018-03" db="EMBL/GenBank/DDBJ databases">
        <title>The draft genome of Sphingosinicella sp. GL-C-18.</title>
        <authorList>
            <person name="Liu L."/>
            <person name="Li L."/>
            <person name="Liang L."/>
            <person name="Zhang X."/>
            <person name="Wang T."/>
        </authorList>
    </citation>
    <scope>NUCLEOTIDE SEQUENCE [LARGE SCALE GENOMIC DNA]</scope>
    <source>
        <strain evidence="3 4">GL-C-18</strain>
    </source>
</reference>
<dbReference type="GO" id="GO:0005615">
    <property type="term" value="C:extracellular space"/>
    <property type="evidence" value="ECO:0007669"/>
    <property type="project" value="TreeGrafter"/>
</dbReference>
<accession>A0A2P7QYK5</accession>
<evidence type="ECO:0000313" key="3">
    <source>
        <dbReference type="EMBL" id="PSJ43029.1"/>
    </source>
</evidence>
<evidence type="ECO:0000256" key="1">
    <source>
        <dbReference type="SAM" id="SignalP"/>
    </source>
</evidence>
<dbReference type="RefSeq" id="WP_106511050.1">
    <property type="nucleotide sequence ID" value="NZ_PXYI01000001.1"/>
</dbReference>
<feature type="signal peptide" evidence="1">
    <location>
        <begin position="1"/>
        <end position="25"/>
    </location>
</feature>
<dbReference type="Pfam" id="PF02469">
    <property type="entry name" value="Fasciclin"/>
    <property type="match status" value="1"/>
</dbReference>
<comment type="caution">
    <text evidence="3">The sequence shown here is derived from an EMBL/GenBank/DDBJ whole genome shotgun (WGS) entry which is preliminary data.</text>
</comment>
<evidence type="ECO:0000313" key="4">
    <source>
        <dbReference type="Proteomes" id="UP000241167"/>
    </source>
</evidence>
<dbReference type="PROSITE" id="PS50213">
    <property type="entry name" value="FAS1"/>
    <property type="match status" value="1"/>
</dbReference>
<dbReference type="InterPro" id="IPR050904">
    <property type="entry name" value="Adhesion/Biosynth-related"/>
</dbReference>
<keyword evidence="1" id="KW-0732">Signal</keyword>
<dbReference type="FunFam" id="2.30.180.10:FF:000032">
    <property type="entry name" value="Fasciclin domain-containing protein, putative"/>
    <property type="match status" value="1"/>
</dbReference>
<dbReference type="InterPro" id="IPR000782">
    <property type="entry name" value="FAS1_domain"/>
</dbReference>
<sequence>MTFSRIASIALLAATVSAVATPALADNHKHAAKSGGTIVAAAAASPQHKTLVTAVKAAGLADTLASGGPFTVFAPTDAAFAKLPAGTLDTLLKPENKGQLTSILTYHVVAGKVDAASLIEKISAGGGQAVLTTVQGGSLTATLSNGKVVLRDASGGSSTVTTADLMQSNGIIHVTDAVSLPG</sequence>
<dbReference type="AlphaFoldDB" id="A0A2P7QYK5"/>
<keyword evidence="4" id="KW-1185">Reference proteome</keyword>
<dbReference type="OrthoDB" id="9800666at2"/>
<dbReference type="EMBL" id="PXYI01000001">
    <property type="protein sequence ID" value="PSJ43029.1"/>
    <property type="molecule type" value="Genomic_DNA"/>
</dbReference>
<dbReference type="Proteomes" id="UP000241167">
    <property type="component" value="Unassembled WGS sequence"/>
</dbReference>
<feature type="chain" id="PRO_5015170576" description="FAS1 domain-containing protein" evidence="1">
    <location>
        <begin position="26"/>
        <end position="182"/>
    </location>
</feature>
<name>A0A2P7QYK5_9SPHN</name>
<dbReference type="SUPFAM" id="SSF82153">
    <property type="entry name" value="FAS1 domain"/>
    <property type="match status" value="1"/>
</dbReference>
<dbReference type="Gene3D" id="2.30.180.10">
    <property type="entry name" value="FAS1 domain"/>
    <property type="match status" value="1"/>
</dbReference>
<dbReference type="PANTHER" id="PTHR10900">
    <property type="entry name" value="PERIOSTIN-RELATED"/>
    <property type="match status" value="1"/>
</dbReference>
<protein>
    <recommendedName>
        <fullName evidence="2">FAS1 domain-containing protein</fullName>
    </recommendedName>
</protein>
<feature type="domain" description="FAS1" evidence="2">
    <location>
        <begin position="35"/>
        <end position="179"/>
    </location>
</feature>
<proteinExistence type="predicted"/>
<organism evidence="3 4">
    <name type="scientific">Allosphingosinicella deserti</name>
    <dbReference type="NCBI Taxonomy" id="2116704"/>
    <lineage>
        <taxon>Bacteria</taxon>
        <taxon>Pseudomonadati</taxon>
        <taxon>Pseudomonadota</taxon>
        <taxon>Alphaproteobacteria</taxon>
        <taxon>Sphingomonadales</taxon>
        <taxon>Sphingomonadaceae</taxon>
        <taxon>Allosphingosinicella</taxon>
    </lineage>
</organism>